<reference evidence="6" key="1">
    <citation type="journal article" date="2014" name="Front. Microbiol.">
        <title>High frequency of phylogenetically diverse reductive dehalogenase-homologous genes in deep subseafloor sedimentary metagenomes.</title>
        <authorList>
            <person name="Kawai M."/>
            <person name="Futagami T."/>
            <person name="Toyoda A."/>
            <person name="Takaki Y."/>
            <person name="Nishi S."/>
            <person name="Hori S."/>
            <person name="Arai W."/>
            <person name="Tsubouchi T."/>
            <person name="Morono Y."/>
            <person name="Uchiyama I."/>
            <person name="Ito T."/>
            <person name="Fujiyama A."/>
            <person name="Inagaki F."/>
            <person name="Takami H."/>
        </authorList>
    </citation>
    <scope>NUCLEOTIDE SEQUENCE</scope>
    <source>
        <strain evidence="6">Expedition CK06-06</strain>
    </source>
</reference>
<dbReference type="PANTHER" id="PTHR31040">
    <property type="entry name" value="NURIM"/>
    <property type="match status" value="1"/>
</dbReference>
<gene>
    <name evidence="6" type="ORF">S01H1_13582</name>
</gene>
<keyword evidence="5" id="KW-0472">Membrane</keyword>
<comment type="subcellular location">
    <subcellularLocation>
        <location evidence="1">Membrane</location>
        <topology evidence="1">Multi-pass membrane protein</topology>
    </subcellularLocation>
</comment>
<proteinExistence type="inferred from homology"/>
<dbReference type="EMBL" id="BARS01007013">
    <property type="protein sequence ID" value="GAF77008.1"/>
    <property type="molecule type" value="Genomic_DNA"/>
</dbReference>
<comment type="caution">
    <text evidence="6">The sequence shown here is derived from an EMBL/GenBank/DDBJ whole genome shotgun (WGS) entry which is preliminary data.</text>
</comment>
<dbReference type="Pfam" id="PF06966">
    <property type="entry name" value="DUF1295"/>
    <property type="match status" value="1"/>
</dbReference>
<evidence type="ECO:0000256" key="5">
    <source>
        <dbReference type="ARBA" id="ARBA00023136"/>
    </source>
</evidence>
<evidence type="ECO:0000256" key="2">
    <source>
        <dbReference type="ARBA" id="ARBA00010631"/>
    </source>
</evidence>
<comment type="similarity">
    <text evidence="2">Belongs to the nurim family.</text>
</comment>
<evidence type="ECO:0008006" key="7">
    <source>
        <dbReference type="Google" id="ProtNLM"/>
    </source>
</evidence>
<accession>X0S7K4</accession>
<evidence type="ECO:0000313" key="6">
    <source>
        <dbReference type="EMBL" id="GAF77008.1"/>
    </source>
</evidence>
<evidence type="ECO:0000256" key="3">
    <source>
        <dbReference type="ARBA" id="ARBA00022692"/>
    </source>
</evidence>
<protein>
    <recommendedName>
        <fullName evidence="7">Methanethiol S-methyltransferase</fullName>
    </recommendedName>
</protein>
<organism evidence="6">
    <name type="scientific">marine sediment metagenome</name>
    <dbReference type="NCBI Taxonomy" id="412755"/>
    <lineage>
        <taxon>unclassified sequences</taxon>
        <taxon>metagenomes</taxon>
        <taxon>ecological metagenomes</taxon>
    </lineage>
</organism>
<evidence type="ECO:0000256" key="4">
    <source>
        <dbReference type="ARBA" id="ARBA00022989"/>
    </source>
</evidence>
<dbReference type="InterPro" id="IPR033580">
    <property type="entry name" value="Nurim-like"/>
</dbReference>
<dbReference type="InterPro" id="IPR010721">
    <property type="entry name" value="UstE-like"/>
</dbReference>
<keyword evidence="3" id="KW-0812">Transmembrane</keyword>
<sequence>LFGLRQVWLHFRDRPYTQIKFKEAVLYRWVRHPLMLGFIIAFWATPDMTQGHLLFAAVTTAYVLIAIQIEERTLVALHGNDYRQYQKRVSMIVPRPPRSPP</sequence>
<dbReference type="PANTHER" id="PTHR31040:SF1">
    <property type="entry name" value="NURIM"/>
    <property type="match status" value="1"/>
</dbReference>
<keyword evidence="4" id="KW-1133">Transmembrane helix</keyword>
<name>X0S7K4_9ZZZZ</name>
<feature type="non-terminal residue" evidence="6">
    <location>
        <position position="1"/>
    </location>
</feature>
<dbReference type="GO" id="GO:0016020">
    <property type="term" value="C:membrane"/>
    <property type="evidence" value="ECO:0007669"/>
    <property type="project" value="UniProtKB-SubCell"/>
</dbReference>
<dbReference type="Gene3D" id="1.20.120.1630">
    <property type="match status" value="1"/>
</dbReference>
<evidence type="ECO:0000256" key="1">
    <source>
        <dbReference type="ARBA" id="ARBA00004141"/>
    </source>
</evidence>
<dbReference type="AlphaFoldDB" id="X0S7K4"/>